<dbReference type="InterPro" id="IPR011396">
    <property type="entry name" value="PT_DNA_restrict"/>
</dbReference>
<dbReference type="RefSeq" id="WP_091339202.1">
    <property type="nucleotide sequence ID" value="NZ_FMHV01000002.1"/>
</dbReference>
<dbReference type="InterPro" id="IPR003615">
    <property type="entry name" value="HNH_nuc"/>
</dbReference>
<evidence type="ECO:0000313" key="3">
    <source>
        <dbReference type="EMBL" id="SCL20333.1"/>
    </source>
</evidence>
<dbReference type="STRING" id="568872.GA0070624_1971"/>
<dbReference type="Proteomes" id="UP000199413">
    <property type="component" value="Unassembled WGS sequence"/>
</dbReference>
<dbReference type="CDD" id="cd00085">
    <property type="entry name" value="HNHc"/>
    <property type="match status" value="1"/>
</dbReference>
<keyword evidence="3" id="KW-0378">Hydrolase</keyword>
<name>A0A1C6RT13_9ACTN</name>
<dbReference type="OrthoDB" id="4464809at2"/>
<feature type="domain" description="HNH nuclease" evidence="1">
    <location>
        <begin position="186"/>
        <end position="239"/>
    </location>
</feature>
<gene>
    <name evidence="3" type="ORF">GA0070624_1971</name>
</gene>
<proteinExistence type="predicted"/>
<dbReference type="PIRSF" id="PIRSF030850">
    <property type="entry name" value="UCP030850"/>
    <property type="match status" value="1"/>
</dbReference>
<accession>A0A1C6RT13</accession>
<protein>
    <submittedName>
        <fullName evidence="3">Putative restriction endonuclease</fullName>
    </submittedName>
</protein>
<dbReference type="GO" id="GO:0004519">
    <property type="term" value="F:endonuclease activity"/>
    <property type="evidence" value="ECO:0007669"/>
    <property type="project" value="UniProtKB-KW"/>
</dbReference>
<dbReference type="NCBIfam" id="NF045808">
    <property type="entry name" value="PT-DNA_restrict"/>
    <property type="match status" value="1"/>
</dbReference>
<keyword evidence="3" id="KW-0255">Endonuclease</keyword>
<reference evidence="4" key="1">
    <citation type="submission" date="2016-06" db="EMBL/GenBank/DDBJ databases">
        <authorList>
            <person name="Varghese N."/>
            <person name="Submissions Spin"/>
        </authorList>
    </citation>
    <scope>NUCLEOTIDE SEQUENCE [LARGE SCALE GENOMIC DNA]</scope>
    <source>
        <strain evidence="4">DSM 45431</strain>
    </source>
</reference>
<evidence type="ECO:0000313" key="4">
    <source>
        <dbReference type="Proteomes" id="UP000199413"/>
    </source>
</evidence>
<feature type="domain" description="ScoMcrA-like DNA sulfur-binding" evidence="2">
    <location>
        <begin position="5"/>
        <end position="152"/>
    </location>
</feature>
<dbReference type="Pfam" id="PF26340">
    <property type="entry name" value="DNA-SBD_ScoMcrA"/>
    <property type="match status" value="1"/>
</dbReference>
<sequence length="298" mass="32598">MSTRQEVLERLTSLRLHQQTGRRAPHKPLLVLLALGQITRGGSSELPWSQAQERLSDLIAEFGPASKTGRAQSAAYPFTRLRSDGVWILSRNVPMDLVGPLASHNVVGRLDAATESALRRDPELVRRVARALVEQHFPPTIAPDVLTAAGLDPDDILQAPGVTPIPARRRDAAWRAAVLQAWDRQCAFCGYDGQLGHATVGVEAAHVRWWAFDGPDSPDNGLALCVLHHKLFDFGALGLDDDLRITVSAAFTARTVTGRTVYDLHGRPLRPRPGTPVPAGHHVAWHRREVFKGDPLAV</sequence>
<keyword evidence="3" id="KW-0540">Nuclease</keyword>
<dbReference type="EMBL" id="FMHV01000002">
    <property type="protein sequence ID" value="SCL20333.1"/>
    <property type="molecule type" value="Genomic_DNA"/>
</dbReference>
<organism evidence="3 4">
    <name type="scientific">Micromonospora rhizosphaerae</name>
    <dbReference type="NCBI Taxonomy" id="568872"/>
    <lineage>
        <taxon>Bacteria</taxon>
        <taxon>Bacillati</taxon>
        <taxon>Actinomycetota</taxon>
        <taxon>Actinomycetes</taxon>
        <taxon>Micromonosporales</taxon>
        <taxon>Micromonosporaceae</taxon>
        <taxon>Micromonospora</taxon>
    </lineage>
</organism>
<keyword evidence="4" id="KW-1185">Reference proteome</keyword>
<dbReference type="Pfam" id="PF13391">
    <property type="entry name" value="HNH_2"/>
    <property type="match status" value="1"/>
</dbReference>
<dbReference type="InterPro" id="IPR058813">
    <property type="entry name" value="DNA-SBD_ScoMcrA"/>
</dbReference>
<evidence type="ECO:0000259" key="1">
    <source>
        <dbReference type="Pfam" id="PF13391"/>
    </source>
</evidence>
<dbReference type="AlphaFoldDB" id="A0A1C6RT13"/>
<evidence type="ECO:0000259" key="2">
    <source>
        <dbReference type="Pfam" id="PF26340"/>
    </source>
</evidence>